<name>A0ABY7MRX3_9BRAD</name>
<comment type="similarity">
    <text evidence="3">Belongs to the Nudix hydrolase family. NudK subfamily.</text>
</comment>
<evidence type="ECO:0000256" key="4">
    <source>
        <dbReference type="ARBA" id="ARBA00016377"/>
    </source>
</evidence>
<dbReference type="Gene3D" id="3.90.79.10">
    <property type="entry name" value="Nucleoside Triphosphate Pyrophosphohydrolase"/>
    <property type="match status" value="1"/>
</dbReference>
<dbReference type="CDD" id="cd03424">
    <property type="entry name" value="NUDIX_ADPRase_Nudt5_UGPPase_Nudt14"/>
    <property type="match status" value="1"/>
</dbReference>
<dbReference type="Proteomes" id="UP001179614">
    <property type="component" value="Chromosome"/>
</dbReference>
<dbReference type="PROSITE" id="PS51462">
    <property type="entry name" value="NUDIX"/>
    <property type="match status" value="1"/>
</dbReference>
<accession>A0ABY7MRX3</accession>
<feature type="domain" description="Nudix hydrolase" evidence="8">
    <location>
        <begin position="42"/>
        <end position="176"/>
    </location>
</feature>
<keyword evidence="5 9" id="KW-0378">Hydrolase</keyword>
<evidence type="ECO:0000256" key="6">
    <source>
        <dbReference type="ARBA" id="ARBA00032162"/>
    </source>
</evidence>
<evidence type="ECO:0000256" key="7">
    <source>
        <dbReference type="ARBA" id="ARBA00032272"/>
    </source>
</evidence>
<dbReference type="RefSeq" id="WP_270167332.1">
    <property type="nucleotide sequence ID" value="NZ_CP089391.1"/>
</dbReference>
<evidence type="ECO:0000256" key="1">
    <source>
        <dbReference type="ARBA" id="ARBA00000847"/>
    </source>
</evidence>
<sequence length="181" mass="19554">MADVFPKILATSRIPVSPWLEVIARDVQFRGGSSAETYYAIAQPDYAVALAIAPDSRMLLVRQYRPAIERFSLELPSGMLDPNEDPHTAAARELLEETGYPTEAIELIGKGATCSSRISNTTHSFFIRTGERLSNFIEEPGVSVSLVPPRELGALMLSGAFAEQGHLGAVALAVARGLIEL</sequence>
<organism evidence="9 10">
    <name type="scientific">Bradyrhizobium xenonodulans</name>
    <dbReference type="NCBI Taxonomy" id="2736875"/>
    <lineage>
        <taxon>Bacteria</taxon>
        <taxon>Pseudomonadati</taxon>
        <taxon>Pseudomonadota</taxon>
        <taxon>Alphaproteobacteria</taxon>
        <taxon>Hyphomicrobiales</taxon>
        <taxon>Nitrobacteraceae</taxon>
        <taxon>Bradyrhizobium</taxon>
    </lineage>
</organism>
<evidence type="ECO:0000256" key="5">
    <source>
        <dbReference type="ARBA" id="ARBA00022801"/>
    </source>
</evidence>
<evidence type="ECO:0000313" key="9">
    <source>
        <dbReference type="EMBL" id="WBL80289.1"/>
    </source>
</evidence>
<dbReference type="PROSITE" id="PS00893">
    <property type="entry name" value="NUDIX_BOX"/>
    <property type="match status" value="1"/>
</dbReference>
<dbReference type="InterPro" id="IPR020084">
    <property type="entry name" value="NUDIX_hydrolase_CS"/>
</dbReference>
<comment type="catalytic activity">
    <reaction evidence="1">
        <text>GDP-alpha-D-mannose + H2O = alpha-D-mannose 1-phosphate + GMP + 2 H(+)</text>
        <dbReference type="Rhea" id="RHEA:27978"/>
        <dbReference type="ChEBI" id="CHEBI:15377"/>
        <dbReference type="ChEBI" id="CHEBI:15378"/>
        <dbReference type="ChEBI" id="CHEBI:57527"/>
        <dbReference type="ChEBI" id="CHEBI:58115"/>
        <dbReference type="ChEBI" id="CHEBI:58409"/>
    </reaction>
</comment>
<reference evidence="9" key="1">
    <citation type="submission" date="2021-12" db="EMBL/GenBank/DDBJ databases">
        <title>Bradyrhizobium xenonodulans sp. nov.</title>
        <authorList>
            <person name="Claassens R."/>
            <person name="Venter S.N."/>
            <person name="Beukes C.W."/>
            <person name="Stepkowski T."/>
            <person name="Steenkamp E.T."/>
        </authorList>
    </citation>
    <scope>NUCLEOTIDE SEQUENCE</scope>
    <source>
        <strain evidence="9">14AB</strain>
    </source>
</reference>
<evidence type="ECO:0000313" key="10">
    <source>
        <dbReference type="Proteomes" id="UP001179614"/>
    </source>
</evidence>
<evidence type="ECO:0000259" key="8">
    <source>
        <dbReference type="PROSITE" id="PS51462"/>
    </source>
</evidence>
<dbReference type="EMBL" id="CP089391">
    <property type="protein sequence ID" value="WBL80289.1"/>
    <property type="molecule type" value="Genomic_DNA"/>
</dbReference>
<evidence type="ECO:0000256" key="3">
    <source>
        <dbReference type="ARBA" id="ARBA00007275"/>
    </source>
</evidence>
<comment type="cofactor">
    <cofactor evidence="2">
        <name>Mg(2+)</name>
        <dbReference type="ChEBI" id="CHEBI:18420"/>
    </cofactor>
</comment>
<dbReference type="PANTHER" id="PTHR11839:SF18">
    <property type="entry name" value="NUDIX HYDROLASE DOMAIN-CONTAINING PROTEIN"/>
    <property type="match status" value="1"/>
</dbReference>
<keyword evidence="10" id="KW-1185">Reference proteome</keyword>
<evidence type="ECO:0000256" key="2">
    <source>
        <dbReference type="ARBA" id="ARBA00001946"/>
    </source>
</evidence>
<dbReference type="InterPro" id="IPR015797">
    <property type="entry name" value="NUDIX_hydrolase-like_dom_sf"/>
</dbReference>
<dbReference type="InterPro" id="IPR000086">
    <property type="entry name" value="NUDIX_hydrolase_dom"/>
</dbReference>
<dbReference type="Pfam" id="PF00293">
    <property type="entry name" value="NUDIX"/>
    <property type="match status" value="1"/>
</dbReference>
<proteinExistence type="inferred from homology"/>
<protein>
    <recommendedName>
        <fullName evidence="4">GDP-mannose pyrophosphatase</fullName>
    </recommendedName>
    <alternativeName>
        <fullName evidence="6">GDP-mannose hydrolase</fullName>
    </alternativeName>
    <alternativeName>
        <fullName evidence="7">GDPMK</fullName>
    </alternativeName>
</protein>
<dbReference type="GO" id="GO:0016787">
    <property type="term" value="F:hydrolase activity"/>
    <property type="evidence" value="ECO:0007669"/>
    <property type="project" value="UniProtKB-KW"/>
</dbReference>
<gene>
    <name evidence="9" type="ORF">I3J27_07645</name>
</gene>
<dbReference type="PANTHER" id="PTHR11839">
    <property type="entry name" value="UDP/ADP-SUGAR PYROPHOSPHATASE"/>
    <property type="match status" value="1"/>
</dbReference>
<dbReference type="SUPFAM" id="SSF55811">
    <property type="entry name" value="Nudix"/>
    <property type="match status" value="1"/>
</dbReference>